<dbReference type="Pfam" id="PF02365">
    <property type="entry name" value="NAM"/>
    <property type="match status" value="1"/>
</dbReference>
<feature type="transmembrane region" description="Helical" evidence="6">
    <location>
        <begin position="69"/>
        <end position="91"/>
    </location>
</feature>
<evidence type="ECO:0000256" key="6">
    <source>
        <dbReference type="SAM" id="Phobius"/>
    </source>
</evidence>
<proteinExistence type="predicted"/>
<keyword evidence="9" id="KW-1185">Reference proteome</keyword>
<dbReference type="FunFam" id="2.170.150.80:FF:000009">
    <property type="entry name" value="NAC domain-containing protein 8"/>
    <property type="match status" value="1"/>
</dbReference>
<keyword evidence="3" id="KW-0804">Transcription</keyword>
<dbReference type="EMBL" id="JACGWO010000004">
    <property type="protein sequence ID" value="KAK4430173.1"/>
    <property type="molecule type" value="Genomic_DNA"/>
</dbReference>
<dbReference type="PANTHER" id="PTHR46859:SF6">
    <property type="entry name" value="TRANSMEMBRANE FRAGILE-X-F-ASSOCIATED PROTEIN"/>
    <property type="match status" value="1"/>
</dbReference>
<evidence type="ECO:0000259" key="7">
    <source>
        <dbReference type="PROSITE" id="PS51005"/>
    </source>
</evidence>
<evidence type="ECO:0000256" key="1">
    <source>
        <dbReference type="ARBA" id="ARBA00023015"/>
    </source>
</evidence>
<feature type="transmembrane region" description="Helical" evidence="6">
    <location>
        <begin position="277"/>
        <end position="297"/>
    </location>
</feature>
<feature type="transmembrane region" description="Helical" evidence="6">
    <location>
        <begin position="97"/>
        <end position="117"/>
    </location>
</feature>
<dbReference type="InterPro" id="IPR003441">
    <property type="entry name" value="NAC-dom"/>
</dbReference>
<dbReference type="InterPro" id="IPR013083">
    <property type="entry name" value="Znf_RING/FYVE/PHD"/>
</dbReference>
<gene>
    <name evidence="8" type="ORF">Salat_1318000</name>
</gene>
<feature type="transmembrane region" description="Helical" evidence="6">
    <location>
        <begin position="12"/>
        <end position="30"/>
    </location>
</feature>
<dbReference type="GO" id="GO:0006355">
    <property type="term" value="P:regulation of DNA-templated transcription"/>
    <property type="evidence" value="ECO:0007669"/>
    <property type="project" value="InterPro"/>
</dbReference>
<keyword evidence="2" id="KW-0238">DNA-binding</keyword>
<evidence type="ECO:0000256" key="2">
    <source>
        <dbReference type="ARBA" id="ARBA00023125"/>
    </source>
</evidence>
<feature type="compositionally biased region" description="Basic and acidic residues" evidence="5">
    <location>
        <begin position="776"/>
        <end position="785"/>
    </location>
</feature>
<reference evidence="8" key="2">
    <citation type="journal article" date="2024" name="Plant">
        <title>Genomic evolution and insights into agronomic trait innovations of Sesamum species.</title>
        <authorList>
            <person name="Miao H."/>
            <person name="Wang L."/>
            <person name="Qu L."/>
            <person name="Liu H."/>
            <person name="Sun Y."/>
            <person name="Le M."/>
            <person name="Wang Q."/>
            <person name="Wei S."/>
            <person name="Zheng Y."/>
            <person name="Lin W."/>
            <person name="Duan Y."/>
            <person name="Cao H."/>
            <person name="Xiong S."/>
            <person name="Wang X."/>
            <person name="Wei L."/>
            <person name="Li C."/>
            <person name="Ma Q."/>
            <person name="Ju M."/>
            <person name="Zhao R."/>
            <person name="Li G."/>
            <person name="Mu C."/>
            <person name="Tian Q."/>
            <person name="Mei H."/>
            <person name="Zhang T."/>
            <person name="Gao T."/>
            <person name="Zhang H."/>
        </authorList>
    </citation>
    <scope>NUCLEOTIDE SEQUENCE</scope>
    <source>
        <strain evidence="8">3651</strain>
    </source>
</reference>
<dbReference type="SUPFAM" id="SSF101941">
    <property type="entry name" value="NAC domain"/>
    <property type="match status" value="1"/>
</dbReference>
<reference evidence="8" key="1">
    <citation type="submission" date="2020-06" db="EMBL/GenBank/DDBJ databases">
        <authorList>
            <person name="Li T."/>
            <person name="Hu X."/>
            <person name="Zhang T."/>
            <person name="Song X."/>
            <person name="Zhang H."/>
            <person name="Dai N."/>
            <person name="Sheng W."/>
            <person name="Hou X."/>
            <person name="Wei L."/>
        </authorList>
    </citation>
    <scope>NUCLEOTIDE SEQUENCE</scope>
    <source>
        <strain evidence="8">3651</strain>
        <tissue evidence="8">Leaf</tissue>
    </source>
</reference>
<keyword evidence="6" id="KW-0812">Transmembrane</keyword>
<dbReference type="Proteomes" id="UP001293254">
    <property type="component" value="Unassembled WGS sequence"/>
</dbReference>
<protein>
    <submittedName>
        <fullName evidence="8">Suppressor of gamma response 1</fullName>
    </submittedName>
</protein>
<keyword evidence="4" id="KW-0539">Nucleus</keyword>
<feature type="compositionally biased region" description="Acidic residues" evidence="5">
    <location>
        <begin position="796"/>
        <end position="805"/>
    </location>
</feature>
<dbReference type="Pfam" id="PF10269">
    <property type="entry name" value="Tmemb_185A"/>
    <property type="match status" value="1"/>
</dbReference>
<dbReference type="InterPro" id="IPR036093">
    <property type="entry name" value="NAC_dom_sf"/>
</dbReference>
<accession>A0AAE2CPX2</accession>
<evidence type="ECO:0000313" key="9">
    <source>
        <dbReference type="Proteomes" id="UP001293254"/>
    </source>
</evidence>
<keyword evidence="6" id="KW-0472">Membrane</keyword>
<keyword evidence="1" id="KW-0805">Transcription regulation</keyword>
<evidence type="ECO:0000256" key="5">
    <source>
        <dbReference type="SAM" id="MobiDB-lite"/>
    </source>
</evidence>
<dbReference type="Gene3D" id="3.30.40.10">
    <property type="entry name" value="Zinc/RING finger domain, C3HC4 (zinc finger)"/>
    <property type="match status" value="1"/>
</dbReference>
<comment type="caution">
    <text evidence="8">The sequence shown here is derived from an EMBL/GenBank/DDBJ whole genome shotgun (WGS) entry which is preliminary data.</text>
</comment>
<dbReference type="InterPro" id="IPR019396">
    <property type="entry name" value="TM_Fragile-X-F-assoc"/>
</dbReference>
<feature type="transmembrane region" description="Helical" evidence="6">
    <location>
        <begin position="146"/>
        <end position="166"/>
    </location>
</feature>
<organism evidence="8 9">
    <name type="scientific">Sesamum alatum</name>
    <dbReference type="NCBI Taxonomy" id="300844"/>
    <lineage>
        <taxon>Eukaryota</taxon>
        <taxon>Viridiplantae</taxon>
        <taxon>Streptophyta</taxon>
        <taxon>Embryophyta</taxon>
        <taxon>Tracheophyta</taxon>
        <taxon>Spermatophyta</taxon>
        <taxon>Magnoliopsida</taxon>
        <taxon>eudicotyledons</taxon>
        <taxon>Gunneridae</taxon>
        <taxon>Pentapetalae</taxon>
        <taxon>asterids</taxon>
        <taxon>lamiids</taxon>
        <taxon>Lamiales</taxon>
        <taxon>Pedaliaceae</taxon>
        <taxon>Sesamum</taxon>
    </lineage>
</organism>
<feature type="transmembrane region" description="Helical" evidence="6">
    <location>
        <begin position="245"/>
        <end position="265"/>
    </location>
</feature>
<dbReference type="AlphaFoldDB" id="A0AAE2CPX2"/>
<feature type="region of interest" description="Disordered" evidence="5">
    <location>
        <begin position="776"/>
        <end position="806"/>
    </location>
</feature>
<feature type="domain" description="NAC" evidence="7">
    <location>
        <begin position="547"/>
        <end position="705"/>
    </location>
</feature>
<feature type="transmembrane region" description="Helical" evidence="6">
    <location>
        <begin position="36"/>
        <end position="57"/>
    </location>
</feature>
<name>A0AAE2CPX2_9LAMI</name>
<dbReference type="Pfam" id="PF13920">
    <property type="entry name" value="zf-C3HC4_3"/>
    <property type="match status" value="1"/>
</dbReference>
<evidence type="ECO:0000313" key="8">
    <source>
        <dbReference type="EMBL" id="KAK4430173.1"/>
    </source>
</evidence>
<feature type="transmembrane region" description="Helical" evidence="6">
    <location>
        <begin position="475"/>
        <end position="495"/>
    </location>
</feature>
<dbReference type="GO" id="GO:0003677">
    <property type="term" value="F:DNA binding"/>
    <property type="evidence" value="ECO:0007669"/>
    <property type="project" value="UniProtKB-KW"/>
</dbReference>
<dbReference type="PANTHER" id="PTHR46859">
    <property type="entry name" value="TRANSMEMBRANE FRAGILE-X-F-ASSOCIATED PROTEIN"/>
    <property type="match status" value="1"/>
</dbReference>
<evidence type="ECO:0000256" key="4">
    <source>
        <dbReference type="ARBA" id="ARBA00023242"/>
    </source>
</evidence>
<dbReference type="PROSITE" id="PS51005">
    <property type="entry name" value="NAC"/>
    <property type="match status" value="1"/>
</dbReference>
<evidence type="ECO:0000256" key="3">
    <source>
        <dbReference type="ARBA" id="ARBA00023163"/>
    </source>
</evidence>
<sequence length="920" mass="104147">MSWRRVFKSLQVVLAHGLLFSFTLILSLKLHRALNYSWWLIFSPLWLFHAVVARGRFSLPAPSMPHGRYWAPFHAIVATPLLVAFELLLCVHLERSYAVNLKIVFLPLLALEVAILVDNIRMCRALMPGDEENISDEAIWETLPHFWVSISMVFFIAATTFTLLKLCGDVAALGWWDLFINYGVAECFAFLICTKWYNPAIHRRPHLTASTSSSMSFRHLNWSNSVLASPEDDHQENSMCGLQDIGGHVMKIPFIGFQVMLFMYLEGTPPGAKYIPIPLLFSPLLLLQGVGFLFAIYRCFEKINLLLHGDADSGSSFRLPPTAYDYMGFLRRGSRLLGWWSIDEGSREEQARLYYAGESGYNTFSPDAVKKMPKAELAKEICRLQSALVAQTEITNISQEEFERLQNEKILCRVCFDEQINVVLLPCRHYVLCRVVVLNGEALSSELPCFNFCLLKFGIFFSIELKSIPIFPDDFVPLFISGVCILMMQLSWPSWLVDPNRIATKIRSASGARDPGKVNWKSNPTKSCPNCLHVIDNSDVADAWPGLPLGVKFDPSDPDIILHLLAKAGVGNSKPHPFIDEFIPTVNEDDGICYTHPRNLPGVREDGSVSHFFHRAIKAYNTGSRKRRKIHDDELGDVRWHKTGRTKPVFLDGVQKGCKKIMVLYVSPVRGGKAEKTNWVMHQYHLGTGEDEKEGEYVISKIFYQQQQLKQSEKTEEDIPAEIGTVIPKVDPVTPKLVTPEPPRTETRFLTYVSEQDSTLPNVEHENEGHMEEVVETPERPDDQNHYNMENNADQVGDENDDEAADDNKWWEHESQYLLSSQQLVEGLSLVDELLHSQSPVRLETANGQELDAKPRLSDYAKLGPEDLKRDLEECQNLASDPANIDLDTPPDFRLSQLEFESQDSYIAWGGSARGGKAID</sequence>
<dbReference type="Gene3D" id="2.170.150.80">
    <property type="entry name" value="NAC domain"/>
    <property type="match status" value="1"/>
</dbReference>
<keyword evidence="6" id="KW-1133">Transmembrane helix</keyword>